<dbReference type="AlphaFoldDB" id="A0A1Y3PIT2"/>
<dbReference type="PANTHER" id="PTHR11365:SF23">
    <property type="entry name" value="HYPOTHETICAL 5-OXOPROLINASE (EUROFUNG)-RELATED"/>
    <property type="match status" value="1"/>
</dbReference>
<dbReference type="Proteomes" id="UP000196475">
    <property type="component" value="Unassembled WGS sequence"/>
</dbReference>
<protein>
    <recommendedName>
        <fullName evidence="5">Hydantoinase</fullName>
    </recommendedName>
</protein>
<dbReference type="Pfam" id="PF05378">
    <property type="entry name" value="Hydant_A_N"/>
    <property type="match status" value="1"/>
</dbReference>
<dbReference type="InterPro" id="IPR045079">
    <property type="entry name" value="Oxoprolinase-like"/>
</dbReference>
<dbReference type="InterPro" id="IPR002821">
    <property type="entry name" value="Hydantoinase_A"/>
</dbReference>
<proteinExistence type="predicted"/>
<evidence type="ECO:0000313" key="4">
    <source>
        <dbReference type="Proteomes" id="UP000196475"/>
    </source>
</evidence>
<dbReference type="EMBL" id="LZRT01000077">
    <property type="protein sequence ID" value="OUM87295.1"/>
    <property type="molecule type" value="Genomic_DNA"/>
</dbReference>
<dbReference type="GO" id="GO:0006749">
    <property type="term" value="P:glutathione metabolic process"/>
    <property type="evidence" value="ECO:0007669"/>
    <property type="project" value="TreeGrafter"/>
</dbReference>
<dbReference type="InterPro" id="IPR008040">
    <property type="entry name" value="Hydant_A_N"/>
</dbReference>
<evidence type="ECO:0008006" key="5">
    <source>
        <dbReference type="Google" id="ProtNLM"/>
    </source>
</evidence>
<accession>A0A1Y3PIT2</accession>
<comment type="caution">
    <text evidence="3">The sequence shown here is derived from an EMBL/GenBank/DDBJ whole genome shotgun (WGS) entry which is preliminary data.</text>
</comment>
<feature type="domain" description="Hydantoinase A/oxoprolinase" evidence="1">
    <location>
        <begin position="197"/>
        <end position="477"/>
    </location>
</feature>
<gene>
    <name evidence="3" type="ORF">BAA01_09930</name>
</gene>
<evidence type="ECO:0000259" key="2">
    <source>
        <dbReference type="Pfam" id="PF05378"/>
    </source>
</evidence>
<dbReference type="Pfam" id="PF01968">
    <property type="entry name" value="Hydantoinase_A"/>
    <property type="match status" value="1"/>
</dbReference>
<evidence type="ECO:0000259" key="1">
    <source>
        <dbReference type="Pfam" id="PF01968"/>
    </source>
</evidence>
<organism evidence="3 4">
    <name type="scientific">Bacillus thermozeamaize</name>
    <dbReference type="NCBI Taxonomy" id="230954"/>
    <lineage>
        <taxon>Bacteria</taxon>
        <taxon>Bacillati</taxon>
        <taxon>Bacillota</taxon>
        <taxon>Bacilli</taxon>
        <taxon>Bacillales</taxon>
        <taxon>Bacillaceae</taxon>
        <taxon>Bacillus</taxon>
    </lineage>
</organism>
<name>A0A1Y3PIT2_9BACI</name>
<evidence type="ECO:0000313" key="3">
    <source>
        <dbReference type="EMBL" id="OUM87295.1"/>
    </source>
</evidence>
<reference evidence="4" key="1">
    <citation type="submission" date="2016-06" db="EMBL/GenBank/DDBJ databases">
        <authorList>
            <person name="Nascimento L."/>
            <person name="Pereira R.V."/>
            <person name="Martins L.F."/>
            <person name="Quaggio R.B."/>
            <person name="Silva A.M."/>
            <person name="Setubal J.C."/>
        </authorList>
    </citation>
    <scope>NUCLEOTIDE SEQUENCE [LARGE SCALE GENOMIC DNA]</scope>
</reference>
<dbReference type="PANTHER" id="PTHR11365">
    <property type="entry name" value="5-OXOPROLINASE RELATED"/>
    <property type="match status" value="1"/>
</dbReference>
<dbReference type="GO" id="GO:0005829">
    <property type="term" value="C:cytosol"/>
    <property type="evidence" value="ECO:0007669"/>
    <property type="project" value="TreeGrafter"/>
</dbReference>
<feature type="domain" description="Hydantoinase/oxoprolinase N-terminal" evidence="2">
    <location>
        <begin position="5"/>
        <end position="169"/>
    </location>
</feature>
<sequence>MSLFITIDNGGTFTDICVLAENRIVRAKTLTTPHDLTRCFIDALRAAAKELYGDADIARLLKETDTIRYSTTAGTNTIVQKKGPRLGLILSKGMSPSLLQMSDEEKAMYEVMVGERVGYLDPTQDQAALEREVVTVVNQLLSQGASRLVVSFQSATLKEHEKLVKRIILDKYPRHLLGAVPVLFSHELVEDDNDHHRTWSALINSFLHPVMERFLYNAEKFLRSYGTRKPLLIYHNDGNSTRVAKTTAIKTYGSGPRGGMEGAKALARHYQLPAVLTMDIGGTTTDIGYVEQSVVKEKLHGEVEKIPTSFAMSDQISVGAGGSSVFRVTDGRLQVGPESMGAAPGPACFARGGQEATITDAYLLMGVLDGASYFGGQMALDSRRARDVIAEKVAGPLGLTLDEALLEMEKVYLEKIGQGLSTYLTDAAGTTLLAFGGAGPMSACGAAQIVGIRQVLIPRFAAVFSAFGISFSDIAHEYQATLLDWDIPLLEEKLAQLRERAERDMFAEGYSLAECHLESQLIPLAEEGTHVKRISLDDGEQLKLLEGKPCRLYLNVTKPIRHFMFQDKGHVQEKDISLPAPVRQQSILHPDGQVKEVPVYRFDNLPPGAKGRGPVLLEDPLFTCRVLDGWSYTVNENGDLFLWDERGD</sequence>
<dbReference type="GO" id="GO:0017168">
    <property type="term" value="F:5-oxoprolinase (ATP-hydrolyzing) activity"/>
    <property type="evidence" value="ECO:0007669"/>
    <property type="project" value="TreeGrafter"/>
</dbReference>